<reference evidence="1 2" key="1">
    <citation type="submission" date="2022-07" db="EMBL/GenBank/DDBJ databases">
        <title>Bombella genomes.</title>
        <authorList>
            <person name="Harer L."/>
            <person name="Styblova S."/>
            <person name="Ehrmann M."/>
        </authorList>
    </citation>
    <scope>NUCLEOTIDE SEQUENCE [LARGE SCALE GENOMIC DNA]</scope>
    <source>
        <strain evidence="1 2">TMW 2.2558</strain>
    </source>
</reference>
<dbReference type="RefSeq" id="WP_266107130.1">
    <property type="nucleotide sequence ID" value="NZ_JANIDW010000008.1"/>
</dbReference>
<evidence type="ECO:0000313" key="2">
    <source>
        <dbReference type="Proteomes" id="UP001165648"/>
    </source>
</evidence>
<comment type="caution">
    <text evidence="1">The sequence shown here is derived from an EMBL/GenBank/DDBJ whole genome shotgun (WGS) entry which is preliminary data.</text>
</comment>
<accession>A0ABT3W8W5</accession>
<gene>
    <name evidence="1" type="ORF">NQF64_08800</name>
</gene>
<sequence>MNNFSKKKGTNEVKIFDVYNASDIIGLNVILLNCVKEYCDDEGDKCISIPDMRSLSYTAAMTRCLINIPFNGKEIRNIRKIVGWSVKDMEKNLEI</sequence>
<name>A0ABT3W8W5_9PROT</name>
<feature type="non-terminal residue" evidence="1">
    <location>
        <position position="95"/>
    </location>
</feature>
<keyword evidence="2" id="KW-1185">Reference proteome</keyword>
<organism evidence="1 2">
    <name type="scientific">Bombella saccharophila</name>
    <dbReference type="NCBI Taxonomy" id="2967338"/>
    <lineage>
        <taxon>Bacteria</taxon>
        <taxon>Pseudomonadati</taxon>
        <taxon>Pseudomonadota</taxon>
        <taxon>Alphaproteobacteria</taxon>
        <taxon>Acetobacterales</taxon>
        <taxon>Acetobacteraceae</taxon>
        <taxon>Bombella</taxon>
    </lineage>
</organism>
<protein>
    <submittedName>
        <fullName evidence="1">Uncharacterized protein</fullName>
    </submittedName>
</protein>
<dbReference type="Proteomes" id="UP001165648">
    <property type="component" value="Unassembled WGS sequence"/>
</dbReference>
<evidence type="ECO:0000313" key="1">
    <source>
        <dbReference type="EMBL" id="MCX5615331.1"/>
    </source>
</evidence>
<proteinExistence type="predicted"/>
<dbReference type="EMBL" id="JANIDW010000008">
    <property type="protein sequence ID" value="MCX5615331.1"/>
    <property type="molecule type" value="Genomic_DNA"/>
</dbReference>